<proteinExistence type="predicted"/>
<gene>
    <name evidence="1" type="ORF">NCTC10038_03785</name>
</gene>
<evidence type="ECO:0008006" key="3">
    <source>
        <dbReference type="Google" id="ProtNLM"/>
    </source>
</evidence>
<name>A0A8B4IBX0_PSEFL</name>
<dbReference type="AlphaFoldDB" id="A0A8B4IBX0"/>
<dbReference type="EMBL" id="LS483372">
    <property type="protein sequence ID" value="SQF92353.1"/>
    <property type="molecule type" value="Genomic_DNA"/>
</dbReference>
<evidence type="ECO:0000313" key="2">
    <source>
        <dbReference type="Proteomes" id="UP000248640"/>
    </source>
</evidence>
<accession>A0A8B4IBX0</accession>
<dbReference type="Proteomes" id="UP000248640">
    <property type="component" value="Chromosome 1"/>
</dbReference>
<dbReference type="GeneID" id="61639647"/>
<reference evidence="1 2" key="1">
    <citation type="submission" date="2018-06" db="EMBL/GenBank/DDBJ databases">
        <authorList>
            <consortium name="Pathogen Informatics"/>
            <person name="Doyle S."/>
        </authorList>
    </citation>
    <scope>NUCLEOTIDE SEQUENCE [LARGE SCALE GENOMIC DNA]</scope>
    <source>
        <strain evidence="1 2">NCTC10038</strain>
    </source>
</reference>
<evidence type="ECO:0000313" key="1">
    <source>
        <dbReference type="EMBL" id="SQF92353.1"/>
    </source>
</evidence>
<protein>
    <recommendedName>
        <fullName evidence="3">Short-chain dehydrogenase</fullName>
    </recommendedName>
</protein>
<organism evidence="1 2">
    <name type="scientific">Pseudomonas fluorescens</name>
    <dbReference type="NCBI Taxonomy" id="294"/>
    <lineage>
        <taxon>Bacteria</taxon>
        <taxon>Pseudomonadati</taxon>
        <taxon>Pseudomonadota</taxon>
        <taxon>Gammaproteobacteria</taxon>
        <taxon>Pseudomonadales</taxon>
        <taxon>Pseudomonadaceae</taxon>
        <taxon>Pseudomonas</taxon>
    </lineage>
</organism>
<sequence>MSYIPLQISASEHPVLFINSQASLCDLHAVAGERMRAAKDAIESLACMDLKTIDIEDLTHFFQTASLLAQDGYAIWKVLEARAMEIEYPR</sequence>
<dbReference type="RefSeq" id="WP_053256853.1">
    <property type="nucleotide sequence ID" value="NZ_CBCRXZ010000008.1"/>
</dbReference>